<accession>A0ABT0CDB2</accession>
<comment type="cofactor">
    <cofactor evidence="1">
        <name>Fe cation</name>
        <dbReference type="ChEBI" id="CHEBI:24875"/>
    </cofactor>
</comment>
<evidence type="ECO:0000256" key="4">
    <source>
        <dbReference type="ARBA" id="ARBA00023002"/>
    </source>
</evidence>
<evidence type="ECO:0000256" key="1">
    <source>
        <dbReference type="ARBA" id="ARBA00001962"/>
    </source>
</evidence>
<keyword evidence="8" id="KW-0223">Dioxygenase</keyword>
<proteinExistence type="predicted"/>
<dbReference type="Pfam" id="PF00848">
    <property type="entry name" value="Ring_hydroxyl_A"/>
    <property type="match status" value="1"/>
</dbReference>
<organism evidence="8 9">
    <name type="scientific">Thermostichus vulcanus str. 'Rupite'</name>
    <dbReference type="NCBI Taxonomy" id="2813851"/>
    <lineage>
        <taxon>Bacteria</taxon>
        <taxon>Bacillati</taxon>
        <taxon>Cyanobacteriota</taxon>
        <taxon>Cyanophyceae</taxon>
        <taxon>Thermostichales</taxon>
        <taxon>Thermostichaceae</taxon>
        <taxon>Thermostichus</taxon>
    </lineage>
</organism>
<gene>
    <name evidence="8" type="ORF">JX360_10400</name>
</gene>
<dbReference type="Gene3D" id="3.90.380.10">
    <property type="entry name" value="Naphthalene 1,2-dioxygenase Alpha Subunit, Chain A, domain 1"/>
    <property type="match status" value="1"/>
</dbReference>
<name>A0ABT0CDB2_THEVL</name>
<keyword evidence="2" id="KW-0001">2Fe-2S</keyword>
<keyword evidence="4" id="KW-0560">Oxidoreductase</keyword>
<dbReference type="InterPro" id="IPR036922">
    <property type="entry name" value="Rieske_2Fe-2S_sf"/>
</dbReference>
<feature type="domain" description="Rieske" evidence="7">
    <location>
        <begin position="39"/>
        <end position="148"/>
    </location>
</feature>
<dbReference type="InterPro" id="IPR017941">
    <property type="entry name" value="Rieske_2Fe-2S"/>
</dbReference>
<dbReference type="RefSeq" id="WP_244350587.1">
    <property type="nucleotide sequence ID" value="NZ_JAFIRA010000025.1"/>
</dbReference>
<dbReference type="InterPro" id="IPR001663">
    <property type="entry name" value="Rng_hydr_dOase-A"/>
</dbReference>
<evidence type="ECO:0000256" key="2">
    <source>
        <dbReference type="ARBA" id="ARBA00022714"/>
    </source>
</evidence>
<reference evidence="8" key="1">
    <citation type="submission" date="2021-02" db="EMBL/GenBank/DDBJ databases">
        <title>The CRISPR/cas machinery reduction and long-range gene transfer in the hot spring cyanobacterium Synechococcus.</title>
        <authorList>
            <person name="Dvorak P."/>
            <person name="Jahodarova E."/>
            <person name="Hasler P."/>
            <person name="Poulickova A."/>
        </authorList>
    </citation>
    <scope>NUCLEOTIDE SEQUENCE</scope>
    <source>
        <strain evidence="8">Rupite</strain>
    </source>
</reference>
<dbReference type="Proteomes" id="UP000830835">
    <property type="component" value="Unassembled WGS sequence"/>
</dbReference>
<keyword evidence="9" id="KW-1185">Reference proteome</keyword>
<comment type="caution">
    <text evidence="8">The sequence shown here is derived from an EMBL/GenBank/DDBJ whole genome shotgun (WGS) entry which is preliminary data.</text>
</comment>
<dbReference type="PANTHER" id="PTHR43756">
    <property type="entry name" value="CHOLINE MONOOXYGENASE, CHLOROPLASTIC"/>
    <property type="match status" value="1"/>
</dbReference>
<dbReference type="InterPro" id="IPR015879">
    <property type="entry name" value="Ring_hydroxy_dOase_asu_C_dom"/>
</dbReference>
<keyword evidence="5" id="KW-0408">Iron</keyword>
<dbReference type="SUPFAM" id="SSF55961">
    <property type="entry name" value="Bet v1-like"/>
    <property type="match status" value="1"/>
</dbReference>
<sequence length="370" mass="42768">MTAFYPATVQAGARTLPGHYYVSPSRFEAEIEQIFYRQWFCVGRSADFAQPGDFLQVQVLGESLILVRDPQAQAHAFFNHCRHRGTRLCSESQGHFSDGIPCPYHAWRYGLDGQLLAAPQMQEVEDFRREDYPLHPAALVEWEGFVWVNLSRNPQPFAEVFAPLQGRFREWNLSALRRGYRIEYDIQANWKLLFENYSECYHCPLIHPELARLSPARSGRNDLMEGPFLGGYMLLNPGVTSLSMNGQRTLPLISTVGDENQRRAYYYTLMPNLFLSLQPDYVMTHTLWPQGSARTRVVCDWLFEPETLTQADFDPSEVIELWDRTNRQDWHLCELTQQGVGSRAYEAGPLSHAEGLIQAFGREYRRQMQE</sequence>
<dbReference type="Pfam" id="PF00355">
    <property type="entry name" value="Rieske"/>
    <property type="match status" value="1"/>
</dbReference>
<evidence type="ECO:0000313" key="9">
    <source>
        <dbReference type="Proteomes" id="UP000830835"/>
    </source>
</evidence>
<evidence type="ECO:0000256" key="3">
    <source>
        <dbReference type="ARBA" id="ARBA00022723"/>
    </source>
</evidence>
<evidence type="ECO:0000256" key="5">
    <source>
        <dbReference type="ARBA" id="ARBA00023004"/>
    </source>
</evidence>
<evidence type="ECO:0000313" key="8">
    <source>
        <dbReference type="EMBL" id="MCJ2543310.1"/>
    </source>
</evidence>
<dbReference type="CDD" id="cd08884">
    <property type="entry name" value="RHO_alpha_C_GbcA-like"/>
    <property type="match status" value="1"/>
</dbReference>
<dbReference type="Gene3D" id="2.102.10.10">
    <property type="entry name" value="Rieske [2Fe-2S] iron-sulphur domain"/>
    <property type="match status" value="1"/>
</dbReference>
<dbReference type="PROSITE" id="PS51296">
    <property type="entry name" value="RIESKE"/>
    <property type="match status" value="1"/>
</dbReference>
<dbReference type="PANTHER" id="PTHR43756:SF5">
    <property type="entry name" value="CHOLINE MONOOXYGENASE, CHLOROPLASTIC"/>
    <property type="match status" value="1"/>
</dbReference>
<keyword evidence="3" id="KW-0479">Metal-binding</keyword>
<evidence type="ECO:0000256" key="6">
    <source>
        <dbReference type="ARBA" id="ARBA00023014"/>
    </source>
</evidence>
<dbReference type="SUPFAM" id="SSF50022">
    <property type="entry name" value="ISP domain"/>
    <property type="match status" value="1"/>
</dbReference>
<evidence type="ECO:0000259" key="7">
    <source>
        <dbReference type="PROSITE" id="PS51296"/>
    </source>
</evidence>
<dbReference type="CDD" id="cd03469">
    <property type="entry name" value="Rieske_RO_Alpha_N"/>
    <property type="match status" value="1"/>
</dbReference>
<dbReference type="GO" id="GO:0051213">
    <property type="term" value="F:dioxygenase activity"/>
    <property type="evidence" value="ECO:0007669"/>
    <property type="project" value="UniProtKB-KW"/>
</dbReference>
<protein>
    <submittedName>
        <fullName evidence="8">Aromatic ring-hydroxylating dioxygenase subunit alpha</fullName>
    </submittedName>
</protein>
<dbReference type="EMBL" id="JAFIRA010000025">
    <property type="protein sequence ID" value="MCJ2543310.1"/>
    <property type="molecule type" value="Genomic_DNA"/>
</dbReference>
<dbReference type="PRINTS" id="PR00090">
    <property type="entry name" value="RNGDIOXGNASE"/>
</dbReference>
<keyword evidence="6" id="KW-0411">Iron-sulfur</keyword>